<dbReference type="InterPro" id="IPR004653">
    <property type="entry name" value="DusA"/>
</dbReference>
<dbReference type="GO" id="GO:0000049">
    <property type="term" value="F:tRNA binding"/>
    <property type="evidence" value="ECO:0007669"/>
    <property type="project" value="UniProtKB-KW"/>
</dbReference>
<comment type="catalytic activity">
    <reaction evidence="11">
        <text>a 5,6-dihydrouridine in mRNA + NAD(+) = a uridine in mRNA + NADH + H(+)</text>
        <dbReference type="Rhea" id="RHEA:69851"/>
        <dbReference type="Rhea" id="RHEA-COMP:14658"/>
        <dbReference type="Rhea" id="RHEA-COMP:17789"/>
        <dbReference type="ChEBI" id="CHEBI:15378"/>
        <dbReference type="ChEBI" id="CHEBI:57540"/>
        <dbReference type="ChEBI" id="CHEBI:57945"/>
        <dbReference type="ChEBI" id="CHEBI:65315"/>
        <dbReference type="ChEBI" id="CHEBI:74443"/>
    </reaction>
    <physiologicalReaction direction="right-to-left" evidence="11">
        <dbReference type="Rhea" id="RHEA:69853"/>
    </physiologicalReaction>
</comment>
<dbReference type="FunFam" id="1.20.120.1460:FF:000001">
    <property type="entry name" value="tRNA-dihydrouridine(20/20a) synthase"/>
    <property type="match status" value="1"/>
</dbReference>
<evidence type="ECO:0000256" key="3">
    <source>
        <dbReference type="ARBA" id="ARBA00022630"/>
    </source>
</evidence>
<evidence type="ECO:0000256" key="12">
    <source>
        <dbReference type="ARBA" id="ARBA00049447"/>
    </source>
</evidence>
<evidence type="ECO:0000259" key="14">
    <source>
        <dbReference type="Pfam" id="PF07883"/>
    </source>
</evidence>
<gene>
    <name evidence="15" type="ORF">BBAD15_g3540</name>
</gene>
<feature type="domain" description="DUS-like FMN-binding" evidence="13">
    <location>
        <begin position="511"/>
        <end position="820"/>
    </location>
</feature>
<evidence type="ECO:0000256" key="10">
    <source>
        <dbReference type="ARBA" id="ARBA00045934"/>
    </source>
</evidence>
<dbReference type="HAMAP" id="MF_02041">
    <property type="entry name" value="DusA_subfam"/>
    <property type="match status" value="1"/>
</dbReference>
<dbReference type="InterPro" id="IPR011250">
    <property type="entry name" value="OMP/PagP_B-barrel"/>
</dbReference>
<dbReference type="Pfam" id="PF01207">
    <property type="entry name" value="Dus"/>
    <property type="match status" value="1"/>
</dbReference>
<evidence type="ECO:0000256" key="1">
    <source>
        <dbReference type="ARBA" id="ARBA00001917"/>
    </source>
</evidence>
<keyword evidence="9" id="KW-0560">Oxidoreductase</keyword>
<dbReference type="HOGENOM" id="CLU_342236_0_0_1"/>
<proteinExistence type="inferred from homology"/>
<dbReference type="FunFam" id="3.20.20.70:FF:000083">
    <property type="entry name" value="tRNA-dihydrouridine(20/20a) synthase"/>
    <property type="match status" value="1"/>
</dbReference>
<feature type="domain" description="Cupin type-2" evidence="14">
    <location>
        <begin position="56"/>
        <end position="103"/>
    </location>
</feature>
<dbReference type="AlphaFoldDB" id="A0A0A2VXJ2"/>
<dbReference type="Gene3D" id="1.20.120.1460">
    <property type="match status" value="1"/>
</dbReference>
<dbReference type="Gene3D" id="3.20.20.70">
    <property type="entry name" value="Aldolase class I"/>
    <property type="match status" value="1"/>
</dbReference>
<dbReference type="PANTHER" id="PTHR42907:SF1">
    <property type="entry name" value="FMN-LINKED OXIDOREDUCTASES SUPERFAMILY PROTEIN"/>
    <property type="match status" value="1"/>
</dbReference>
<accession>A0A0A2VXJ2</accession>
<dbReference type="SUPFAM" id="SSF51182">
    <property type="entry name" value="RmlC-like cupins"/>
    <property type="match status" value="1"/>
</dbReference>
<dbReference type="GO" id="GO:0050660">
    <property type="term" value="F:flavin adenine dinucleotide binding"/>
    <property type="evidence" value="ECO:0007669"/>
    <property type="project" value="InterPro"/>
</dbReference>
<name>A0A0A2VXJ2_BEABA</name>
<sequence length="828" mass="90246">MTLSTQEEVMQKPDCIRHWRELEGEDDSTYPDSAELFSIGAPLARHLGLTRLGIHHERIPPGRRTSYPHAESSEEEFAYVLEGHPEVWINGHLWALEPGDSAGAAGTWSEARNDAMGGTGVASANYGSGVLINPALLARAQPDADITVILPSIGAQITDKDNLQDRIDDISDKVDNYKQAIGSLTPRDILLNPNGTLNQFRSAAGDLAGELEDLRGETANAKAAAGIAVSIPNDTLSVAFVTKAYARAKVSSSIDQNDINYLRSIQNSSAVAGSVAIDAALNGSDQITRNLNSTASGRAAIVSDYGIALAHRFDIGGVPVSVGVTPKLQKTWLYNYTTSIYDYRSGDWKNSQYRNDDTGFNLDAGVAADFGDNWTVGLSGQNLVSRDIDTKDIRITNGRTGEVRNYKDTYQISPLVTAGVAWHNELVTLSADGDLTETKGFKSEANSQYVGVGAEVRPLSWLALRAGYRADVKSNDSNVFTGGVGFAAGKHVNIDLMGLNQTPFQPHRFSIAPMLDWTDRHCRYFLRQLSRHTLLYTEMVTTGAIIHGKGDYLAYSEEEHPIALQLGGSDPQALAHCAKLAEARGYDEINLNVGCPSDRVQNGRFGACLMGEAQLVADCIKAMRDVVSIPVTVKTRIGIDDQDSYEFLCDFIGTVAGKGECEMFIIHARKAWLSGLSPKENREIPPLDYPRVYQLKRDFPQLTMAINGGIKTLAEAQTHLQHLDGVMVGREAYQNPGLLTTVDREIFGADVVDSDPVAVVRAMYPYIERELANGTYLGHVTRHMLGLFQGIPGARQWRRYLSENAHKAGAGIEVVEHALSLVADKRQL</sequence>
<dbReference type="InterPro" id="IPR014710">
    <property type="entry name" value="RmlC-like_jellyroll"/>
</dbReference>
<keyword evidence="6" id="KW-0819">tRNA processing</keyword>
<evidence type="ECO:0000256" key="2">
    <source>
        <dbReference type="ARBA" id="ARBA00022555"/>
    </source>
</evidence>
<dbReference type="Proteomes" id="UP000030106">
    <property type="component" value="Unassembled WGS sequence"/>
</dbReference>
<dbReference type="Pfam" id="PF07883">
    <property type="entry name" value="Cupin_2"/>
    <property type="match status" value="1"/>
</dbReference>
<organism evidence="15 16">
    <name type="scientific">Beauveria bassiana D1-5</name>
    <dbReference type="NCBI Taxonomy" id="1245745"/>
    <lineage>
        <taxon>Eukaryota</taxon>
        <taxon>Fungi</taxon>
        <taxon>Dikarya</taxon>
        <taxon>Ascomycota</taxon>
        <taxon>Pezizomycotina</taxon>
        <taxon>Sordariomycetes</taxon>
        <taxon>Hypocreomycetidae</taxon>
        <taxon>Hypocreales</taxon>
        <taxon>Cordycipitaceae</taxon>
        <taxon>Beauveria</taxon>
    </lineage>
</organism>
<reference evidence="15 16" key="1">
    <citation type="submission" date="2012-10" db="EMBL/GenBank/DDBJ databases">
        <title>Genome sequencing and analysis of entomopathogenic fungi Beauveria bassiana D1-5.</title>
        <authorList>
            <person name="Li Q."/>
            <person name="Wang L."/>
            <person name="Zhang Z."/>
            <person name="Wang Q."/>
            <person name="Ren J."/>
            <person name="Wang M."/>
            <person name="Xu W."/>
            <person name="Wang J."/>
            <person name="Lu Y."/>
            <person name="Du Q."/>
            <person name="Sun Z."/>
        </authorList>
    </citation>
    <scope>NUCLEOTIDE SEQUENCE [LARGE SCALE GENOMIC DNA]</scope>
    <source>
        <strain evidence="15 16">D1-5</strain>
    </source>
</reference>
<dbReference type="NCBIfam" id="TIGR00742">
    <property type="entry name" value="yjbN"/>
    <property type="match status" value="1"/>
</dbReference>
<comment type="function">
    <text evidence="10">Catalyzes the synthesis of dihydrouridine, a modified base found in the D-loop of most tRNAs. Specifically modifies U47 in cytoplasmic tRNAs. Catalyzes the synthesis of dihydrouridine in some mRNAs, thereby affecting their translation.</text>
</comment>
<comment type="catalytic activity">
    <reaction evidence="12">
        <text>a 5,6-dihydrouridine in mRNA + NADP(+) = a uridine in mRNA + NADPH + H(+)</text>
        <dbReference type="Rhea" id="RHEA:69855"/>
        <dbReference type="Rhea" id="RHEA-COMP:14658"/>
        <dbReference type="Rhea" id="RHEA-COMP:17789"/>
        <dbReference type="ChEBI" id="CHEBI:15378"/>
        <dbReference type="ChEBI" id="CHEBI:57783"/>
        <dbReference type="ChEBI" id="CHEBI:58349"/>
        <dbReference type="ChEBI" id="CHEBI:65315"/>
        <dbReference type="ChEBI" id="CHEBI:74443"/>
    </reaction>
    <physiologicalReaction direction="right-to-left" evidence="12">
        <dbReference type="Rhea" id="RHEA:69857"/>
    </physiologicalReaction>
</comment>
<evidence type="ECO:0000256" key="6">
    <source>
        <dbReference type="ARBA" id="ARBA00022694"/>
    </source>
</evidence>
<evidence type="ECO:0000256" key="5">
    <source>
        <dbReference type="ARBA" id="ARBA00022664"/>
    </source>
</evidence>
<dbReference type="PROSITE" id="PS01136">
    <property type="entry name" value="UPF0034"/>
    <property type="match status" value="1"/>
</dbReference>
<keyword evidence="7" id="KW-0521">NADP</keyword>
<dbReference type="SUPFAM" id="SSF56925">
    <property type="entry name" value="OMPA-like"/>
    <property type="match status" value="1"/>
</dbReference>
<dbReference type="InterPro" id="IPR018517">
    <property type="entry name" value="tRNA_hU_synthase_CS"/>
</dbReference>
<dbReference type="Pfam" id="PF13729">
    <property type="entry name" value="TraF_2"/>
    <property type="match status" value="1"/>
</dbReference>
<keyword evidence="3" id="KW-0285">Flavoprotein</keyword>
<evidence type="ECO:0000256" key="7">
    <source>
        <dbReference type="ARBA" id="ARBA00022857"/>
    </source>
</evidence>
<evidence type="ECO:0000313" key="15">
    <source>
        <dbReference type="EMBL" id="KGQ11082.1"/>
    </source>
</evidence>
<evidence type="ECO:0000256" key="11">
    <source>
        <dbReference type="ARBA" id="ARBA00048342"/>
    </source>
</evidence>
<dbReference type="InterPro" id="IPR013785">
    <property type="entry name" value="Aldolase_TIM"/>
</dbReference>
<dbReference type="CDD" id="cd02801">
    <property type="entry name" value="DUS_like_FMN"/>
    <property type="match status" value="1"/>
</dbReference>
<protein>
    <submittedName>
        <fullName evidence="15">tRNA-dihydrouridine synthase A</fullName>
    </submittedName>
</protein>
<keyword evidence="8" id="KW-0694">RNA-binding</keyword>
<dbReference type="STRING" id="1245745.A0A0A2VXJ2"/>
<dbReference type="GO" id="GO:0017150">
    <property type="term" value="F:tRNA dihydrouridine synthase activity"/>
    <property type="evidence" value="ECO:0007669"/>
    <property type="project" value="InterPro"/>
</dbReference>
<keyword evidence="4" id="KW-0288">FMN</keyword>
<dbReference type="SUPFAM" id="SSF51395">
    <property type="entry name" value="FMN-linked oxidoreductases"/>
    <property type="match status" value="1"/>
</dbReference>
<dbReference type="EMBL" id="ANFO01000249">
    <property type="protein sequence ID" value="KGQ11082.1"/>
    <property type="molecule type" value="Genomic_DNA"/>
</dbReference>
<comment type="caution">
    <text evidence="15">The sequence shown here is derived from an EMBL/GenBank/DDBJ whole genome shotgun (WGS) entry which is preliminary data.</text>
</comment>
<dbReference type="InterPro" id="IPR032811">
    <property type="entry name" value="Put_conjugal_transfer"/>
</dbReference>
<evidence type="ECO:0000259" key="13">
    <source>
        <dbReference type="Pfam" id="PF01207"/>
    </source>
</evidence>
<dbReference type="InterPro" id="IPR011051">
    <property type="entry name" value="RmlC_Cupin_sf"/>
</dbReference>
<dbReference type="Gene3D" id="2.40.160.60">
    <property type="entry name" value="Outer membrane protein transport protein (OMPP1/FadL/TodX)"/>
    <property type="match status" value="1"/>
</dbReference>
<dbReference type="InterPro" id="IPR035587">
    <property type="entry name" value="DUS-like_FMN-bd"/>
</dbReference>
<evidence type="ECO:0000256" key="4">
    <source>
        <dbReference type="ARBA" id="ARBA00022643"/>
    </source>
</evidence>
<evidence type="ECO:0000313" key="16">
    <source>
        <dbReference type="Proteomes" id="UP000030106"/>
    </source>
</evidence>
<dbReference type="GO" id="GO:0006397">
    <property type="term" value="P:mRNA processing"/>
    <property type="evidence" value="ECO:0007669"/>
    <property type="project" value="UniProtKB-KW"/>
</dbReference>
<comment type="cofactor">
    <cofactor evidence="1">
        <name>FMN</name>
        <dbReference type="ChEBI" id="CHEBI:58210"/>
    </cofactor>
</comment>
<dbReference type="InterPro" id="IPR013096">
    <property type="entry name" value="Cupin_2"/>
</dbReference>
<dbReference type="NCBIfam" id="NF008774">
    <property type="entry name" value="PRK11815.1"/>
    <property type="match status" value="1"/>
</dbReference>
<evidence type="ECO:0000256" key="8">
    <source>
        <dbReference type="ARBA" id="ARBA00022884"/>
    </source>
</evidence>
<dbReference type="PANTHER" id="PTHR42907">
    <property type="entry name" value="FMN-LINKED OXIDOREDUCTASES SUPERFAMILY PROTEIN"/>
    <property type="match status" value="1"/>
</dbReference>
<dbReference type="Gene3D" id="2.60.120.10">
    <property type="entry name" value="Jelly Rolls"/>
    <property type="match status" value="1"/>
</dbReference>
<keyword evidence="5" id="KW-0507">mRNA processing</keyword>
<keyword evidence="2" id="KW-0820">tRNA-binding</keyword>
<evidence type="ECO:0000256" key="9">
    <source>
        <dbReference type="ARBA" id="ARBA00023002"/>
    </source>
</evidence>